<evidence type="ECO:0000256" key="3">
    <source>
        <dbReference type="ARBA" id="ARBA00011950"/>
    </source>
</evidence>
<organism evidence="12 13">
    <name type="scientific">Hymenobacter psychrophilus</name>
    <dbReference type="NCBI Taxonomy" id="651662"/>
    <lineage>
        <taxon>Bacteria</taxon>
        <taxon>Pseudomonadati</taxon>
        <taxon>Bacteroidota</taxon>
        <taxon>Cytophagia</taxon>
        <taxon>Cytophagales</taxon>
        <taxon>Hymenobacteraceae</taxon>
        <taxon>Hymenobacter</taxon>
    </lineage>
</organism>
<evidence type="ECO:0000256" key="1">
    <source>
        <dbReference type="ARBA" id="ARBA00005046"/>
    </source>
</evidence>
<gene>
    <name evidence="12" type="ORF">SAMN04488069_106238</name>
</gene>
<dbReference type="SUPFAM" id="SSF54690">
    <property type="entry name" value="Molybdopterin synthase subunit MoaE"/>
    <property type="match status" value="1"/>
</dbReference>
<evidence type="ECO:0000256" key="9">
    <source>
        <dbReference type="ARBA" id="ARBA00030781"/>
    </source>
</evidence>
<sequence>MIHIDLTDQPIAIAVALRSVEADGAGAINTFIGTVRNQSTGRAVIRLEYEAYDSMALHQLRKVAEQAVEKWPMLQKVTVVHRKGTLYIGDVAVVVAVSTPHRAESFAACQYIIDTLKQVVTIWKKEFYQDGDVWVAAHP</sequence>
<evidence type="ECO:0000256" key="2">
    <source>
        <dbReference type="ARBA" id="ARBA00005426"/>
    </source>
</evidence>
<dbReference type="PANTHER" id="PTHR23404">
    <property type="entry name" value="MOLYBDOPTERIN SYNTHASE RELATED"/>
    <property type="match status" value="1"/>
</dbReference>
<comment type="subunit">
    <text evidence="6">Heterotetramer of 2 MoaD subunits and 2 MoaE subunits. Also stable as homodimer. The enzyme changes between these two forms during catalysis.</text>
</comment>
<comment type="similarity">
    <text evidence="2">Belongs to the MoaE family.</text>
</comment>
<dbReference type="Proteomes" id="UP000199249">
    <property type="component" value="Unassembled WGS sequence"/>
</dbReference>
<evidence type="ECO:0000256" key="6">
    <source>
        <dbReference type="ARBA" id="ARBA00026066"/>
    </source>
</evidence>
<comment type="catalytic activity">
    <reaction evidence="11">
        <text>2 [molybdopterin-synthase sulfur-carrier protein]-C-terminal-Gly-aminoethanethioate + cyclic pyranopterin phosphate + H2O = molybdopterin + 2 [molybdopterin-synthase sulfur-carrier protein]-C-terminal Gly-Gly + 2 H(+)</text>
        <dbReference type="Rhea" id="RHEA:26333"/>
        <dbReference type="Rhea" id="RHEA-COMP:12202"/>
        <dbReference type="Rhea" id="RHEA-COMP:19907"/>
        <dbReference type="ChEBI" id="CHEBI:15377"/>
        <dbReference type="ChEBI" id="CHEBI:15378"/>
        <dbReference type="ChEBI" id="CHEBI:58698"/>
        <dbReference type="ChEBI" id="CHEBI:59648"/>
        <dbReference type="ChEBI" id="CHEBI:90778"/>
        <dbReference type="ChEBI" id="CHEBI:232372"/>
        <dbReference type="EC" id="2.8.1.12"/>
    </reaction>
</comment>
<dbReference type="EC" id="2.8.1.12" evidence="3"/>
<keyword evidence="13" id="KW-1185">Reference proteome</keyword>
<name>A0A1H3I197_9BACT</name>
<accession>A0A1H3I197</accession>
<evidence type="ECO:0000256" key="10">
    <source>
        <dbReference type="ARBA" id="ARBA00032474"/>
    </source>
</evidence>
<evidence type="ECO:0000313" key="12">
    <source>
        <dbReference type="EMBL" id="SDY21392.1"/>
    </source>
</evidence>
<protein>
    <recommendedName>
        <fullName evidence="4">Molybdopterin synthase catalytic subunit</fullName>
        <ecNumber evidence="3">2.8.1.12</ecNumber>
    </recommendedName>
    <alternativeName>
        <fullName evidence="9">MPT synthase subunit 2</fullName>
    </alternativeName>
    <alternativeName>
        <fullName evidence="7">Molybdenum cofactor biosynthesis protein E</fullName>
    </alternativeName>
    <alternativeName>
        <fullName evidence="8">Molybdopterin-converting factor large subunit</fullName>
    </alternativeName>
    <alternativeName>
        <fullName evidence="10">Molybdopterin-converting factor subunit 2</fullName>
    </alternativeName>
</protein>
<dbReference type="STRING" id="651662.SAMN04488069_106238"/>
<reference evidence="13" key="1">
    <citation type="submission" date="2016-10" db="EMBL/GenBank/DDBJ databases">
        <authorList>
            <person name="Varghese N."/>
            <person name="Submissions S."/>
        </authorList>
    </citation>
    <scope>NUCLEOTIDE SEQUENCE [LARGE SCALE GENOMIC DNA]</scope>
    <source>
        <strain evidence="13">CGMCC 1.8975</strain>
    </source>
</reference>
<evidence type="ECO:0000256" key="11">
    <source>
        <dbReference type="ARBA" id="ARBA00049878"/>
    </source>
</evidence>
<evidence type="ECO:0000313" key="13">
    <source>
        <dbReference type="Proteomes" id="UP000199249"/>
    </source>
</evidence>
<dbReference type="RefSeq" id="WP_092739982.1">
    <property type="nucleotide sequence ID" value="NZ_FNOV01000006.1"/>
</dbReference>
<evidence type="ECO:0000256" key="4">
    <source>
        <dbReference type="ARBA" id="ARBA00013858"/>
    </source>
</evidence>
<dbReference type="AlphaFoldDB" id="A0A1H3I197"/>
<dbReference type="InterPro" id="IPR036563">
    <property type="entry name" value="MoaE_sf"/>
</dbReference>
<dbReference type="OrthoDB" id="9803224at2"/>
<dbReference type="GO" id="GO:0006777">
    <property type="term" value="P:Mo-molybdopterin cofactor biosynthetic process"/>
    <property type="evidence" value="ECO:0007669"/>
    <property type="project" value="UniProtKB-KW"/>
</dbReference>
<evidence type="ECO:0000256" key="8">
    <source>
        <dbReference type="ARBA" id="ARBA00030407"/>
    </source>
</evidence>
<comment type="pathway">
    <text evidence="1">Cofactor biosynthesis; molybdopterin biosynthesis.</text>
</comment>
<dbReference type="CDD" id="cd00756">
    <property type="entry name" value="MoaE"/>
    <property type="match status" value="1"/>
</dbReference>
<dbReference type="Pfam" id="PF02391">
    <property type="entry name" value="MoaE"/>
    <property type="match status" value="1"/>
</dbReference>
<evidence type="ECO:0000256" key="5">
    <source>
        <dbReference type="ARBA" id="ARBA00023150"/>
    </source>
</evidence>
<dbReference type="InterPro" id="IPR003448">
    <property type="entry name" value="Mopterin_biosynth_MoaE"/>
</dbReference>
<dbReference type="Gene3D" id="3.90.1170.40">
    <property type="entry name" value="Molybdopterin biosynthesis MoaE subunit"/>
    <property type="match status" value="1"/>
</dbReference>
<keyword evidence="5" id="KW-0501">Molybdenum cofactor biosynthesis</keyword>
<evidence type="ECO:0000256" key="7">
    <source>
        <dbReference type="ARBA" id="ARBA00029745"/>
    </source>
</evidence>
<dbReference type="GO" id="GO:0030366">
    <property type="term" value="F:molybdopterin synthase activity"/>
    <property type="evidence" value="ECO:0007669"/>
    <property type="project" value="UniProtKB-EC"/>
</dbReference>
<proteinExistence type="inferred from homology"/>
<dbReference type="EMBL" id="FNOV01000006">
    <property type="protein sequence ID" value="SDY21392.1"/>
    <property type="molecule type" value="Genomic_DNA"/>
</dbReference>